<gene>
    <name evidence="9" type="ORF">SAMN02745220_01971</name>
</gene>
<dbReference type="STRING" id="1121416.SAMN02745220_01971"/>
<evidence type="ECO:0000313" key="10">
    <source>
        <dbReference type="Proteomes" id="UP000184603"/>
    </source>
</evidence>
<evidence type="ECO:0000259" key="8">
    <source>
        <dbReference type="Pfam" id="PF14833"/>
    </source>
</evidence>
<keyword evidence="4" id="KW-0520">NAD</keyword>
<evidence type="ECO:0000256" key="3">
    <source>
        <dbReference type="ARBA" id="ARBA00023016"/>
    </source>
</evidence>
<dbReference type="Pfam" id="PF14833">
    <property type="entry name" value="NAD_binding_11"/>
    <property type="match status" value="1"/>
</dbReference>
<evidence type="ECO:0000259" key="7">
    <source>
        <dbReference type="Pfam" id="PF03446"/>
    </source>
</evidence>
<dbReference type="Gene3D" id="3.40.50.720">
    <property type="entry name" value="NAD(P)-binding Rossmann-like Domain"/>
    <property type="match status" value="1"/>
</dbReference>
<dbReference type="GO" id="GO:0005737">
    <property type="term" value="C:cytoplasm"/>
    <property type="evidence" value="ECO:0007669"/>
    <property type="project" value="UniProtKB-ARBA"/>
</dbReference>
<feature type="active site" evidence="5">
    <location>
        <position position="171"/>
    </location>
</feature>
<dbReference type="PIRSF" id="PIRSF000103">
    <property type="entry name" value="HIBADH"/>
    <property type="match status" value="1"/>
</dbReference>
<dbReference type="Pfam" id="PF03446">
    <property type="entry name" value="NAD_binding_2"/>
    <property type="match status" value="1"/>
</dbReference>
<keyword evidence="10" id="KW-1185">Reference proteome</keyword>
<dbReference type="PANTHER" id="PTHR43580">
    <property type="entry name" value="OXIDOREDUCTASE GLYR1-RELATED"/>
    <property type="match status" value="1"/>
</dbReference>
<dbReference type="FunFam" id="3.40.50.720:FF:000058">
    <property type="entry name" value="Putative oxidoreductase GLYR1 homolog"/>
    <property type="match status" value="1"/>
</dbReference>
<evidence type="ECO:0000256" key="2">
    <source>
        <dbReference type="ARBA" id="ARBA00023002"/>
    </source>
</evidence>
<dbReference type="InterPro" id="IPR008927">
    <property type="entry name" value="6-PGluconate_DH-like_C_sf"/>
</dbReference>
<feature type="signal peptide" evidence="6">
    <location>
        <begin position="1"/>
        <end position="17"/>
    </location>
</feature>
<evidence type="ECO:0000313" key="9">
    <source>
        <dbReference type="EMBL" id="SHO47801.1"/>
    </source>
</evidence>
<accession>A0A1M7Y5Y8</accession>
<dbReference type="InterPro" id="IPR029154">
    <property type="entry name" value="HIBADH-like_NADP-bd"/>
</dbReference>
<evidence type="ECO:0000256" key="6">
    <source>
        <dbReference type="SAM" id="SignalP"/>
    </source>
</evidence>
<dbReference type="OrthoDB" id="9777604at2"/>
<dbReference type="RefSeq" id="WP_073613278.1">
    <property type="nucleotide sequence ID" value="NZ_FRFE01000008.1"/>
</dbReference>
<dbReference type="InterPro" id="IPR051265">
    <property type="entry name" value="HIBADH-related_NP60_sf"/>
</dbReference>
<feature type="chain" id="PRO_5012929638" evidence="6">
    <location>
        <begin position="18"/>
        <end position="287"/>
    </location>
</feature>
<dbReference type="SUPFAM" id="SSF48179">
    <property type="entry name" value="6-phosphogluconate dehydrogenase C-terminal domain-like"/>
    <property type="match status" value="1"/>
</dbReference>
<name>A0A1M7Y5Y8_9BACT</name>
<evidence type="ECO:0000256" key="4">
    <source>
        <dbReference type="ARBA" id="ARBA00023027"/>
    </source>
</evidence>
<dbReference type="GO" id="GO:0051287">
    <property type="term" value="F:NAD binding"/>
    <property type="evidence" value="ECO:0007669"/>
    <property type="project" value="InterPro"/>
</dbReference>
<dbReference type="Gene3D" id="1.10.1040.10">
    <property type="entry name" value="N-(1-d-carboxylethyl)-l-norvaline Dehydrogenase, domain 2"/>
    <property type="match status" value="1"/>
</dbReference>
<dbReference type="InterPro" id="IPR036291">
    <property type="entry name" value="NAD(P)-bd_dom_sf"/>
</dbReference>
<dbReference type="EMBL" id="FRFE01000008">
    <property type="protein sequence ID" value="SHO47801.1"/>
    <property type="molecule type" value="Genomic_DNA"/>
</dbReference>
<dbReference type="GO" id="GO:0050661">
    <property type="term" value="F:NADP binding"/>
    <property type="evidence" value="ECO:0007669"/>
    <property type="project" value="InterPro"/>
</dbReference>
<feature type="domain" description="6-phosphogluconate dehydrogenase NADP-binding" evidence="7">
    <location>
        <begin position="4"/>
        <end position="160"/>
    </location>
</feature>
<dbReference type="SUPFAM" id="SSF51735">
    <property type="entry name" value="NAD(P)-binding Rossmann-fold domains"/>
    <property type="match status" value="1"/>
</dbReference>
<dbReference type="InterPro" id="IPR006115">
    <property type="entry name" value="6PGDH_NADP-bd"/>
</dbReference>
<dbReference type="GO" id="GO:0016491">
    <property type="term" value="F:oxidoreductase activity"/>
    <property type="evidence" value="ECO:0007669"/>
    <property type="project" value="UniProtKB-KW"/>
</dbReference>
<dbReference type="AlphaFoldDB" id="A0A1M7Y5Y8"/>
<proteinExistence type="predicted"/>
<sequence>MKKYGFLGIGIMGKAMAANLLHAGFEVMVWNRNIERCSPLIDMGARQGKSPAEVVADSDITFAMVSDPAAAESLCFAQNGVLDGVSAGKGYVDVSTVDPETAMKIGRAIQGKGGRYLEAPVSGSKKPAEDGALVFLCAGDRALYDEAGPALQVMGKKSFYFPEIGQGAQMKLVINMIMGSMMTAFGEGLALGDKLGLPMTSVLDVLAQGAINNPMFQLKGPLMAEGNFNPAFPLKHMQKDMRLALLMGDQHGQPLHTAAAANNAFIKARNSGFGDEDFSAVLKAITS</sequence>
<reference evidence="9 10" key="1">
    <citation type="submission" date="2016-12" db="EMBL/GenBank/DDBJ databases">
        <authorList>
            <person name="Song W.-J."/>
            <person name="Kurnit D.M."/>
        </authorList>
    </citation>
    <scope>NUCLEOTIDE SEQUENCE [LARGE SCALE GENOMIC DNA]</scope>
    <source>
        <strain evidence="9 10">DSM 18488</strain>
    </source>
</reference>
<organism evidence="9 10">
    <name type="scientific">Desulfopila aestuarii DSM 18488</name>
    <dbReference type="NCBI Taxonomy" id="1121416"/>
    <lineage>
        <taxon>Bacteria</taxon>
        <taxon>Pseudomonadati</taxon>
        <taxon>Thermodesulfobacteriota</taxon>
        <taxon>Desulfobulbia</taxon>
        <taxon>Desulfobulbales</taxon>
        <taxon>Desulfocapsaceae</taxon>
        <taxon>Desulfopila</taxon>
    </lineage>
</organism>
<feature type="domain" description="3-hydroxyisobutyrate dehydrogenase-like NAD-binding" evidence="8">
    <location>
        <begin position="165"/>
        <end position="284"/>
    </location>
</feature>
<dbReference type="InterPro" id="IPR013328">
    <property type="entry name" value="6PGD_dom2"/>
</dbReference>
<keyword evidence="1" id="KW-0521">NADP</keyword>
<keyword evidence="3" id="KW-0346">Stress response</keyword>
<evidence type="ECO:0000256" key="5">
    <source>
        <dbReference type="PIRSR" id="PIRSR000103-1"/>
    </source>
</evidence>
<dbReference type="Proteomes" id="UP000184603">
    <property type="component" value="Unassembled WGS sequence"/>
</dbReference>
<keyword evidence="2" id="KW-0560">Oxidoreductase</keyword>
<dbReference type="InterPro" id="IPR015815">
    <property type="entry name" value="HIBADH-related"/>
</dbReference>
<dbReference type="FunFam" id="1.10.1040.10:FF:000016">
    <property type="entry name" value="Glyoxylate/succinic semialdehyde reductase 2"/>
    <property type="match status" value="1"/>
</dbReference>
<keyword evidence="6" id="KW-0732">Signal</keyword>
<evidence type="ECO:0000256" key="1">
    <source>
        <dbReference type="ARBA" id="ARBA00022857"/>
    </source>
</evidence>
<dbReference type="PANTHER" id="PTHR43580:SF2">
    <property type="entry name" value="CYTOKINE-LIKE NUCLEAR FACTOR N-PAC"/>
    <property type="match status" value="1"/>
</dbReference>
<protein>
    <submittedName>
        <fullName evidence="9">2-hydroxy-3-oxopropionate reductase</fullName>
    </submittedName>
</protein>